<dbReference type="InterPro" id="IPR010730">
    <property type="entry name" value="HET"/>
</dbReference>
<feature type="region of interest" description="Disordered" evidence="1">
    <location>
        <begin position="58"/>
        <end position="146"/>
    </location>
</feature>
<dbReference type="PANTHER" id="PTHR33112">
    <property type="entry name" value="DOMAIN PROTEIN, PUTATIVE-RELATED"/>
    <property type="match status" value="1"/>
</dbReference>
<feature type="compositionally biased region" description="Basic and acidic residues" evidence="1">
    <location>
        <begin position="911"/>
        <end position="921"/>
    </location>
</feature>
<evidence type="ECO:0000259" key="2">
    <source>
        <dbReference type="Pfam" id="PF06985"/>
    </source>
</evidence>
<name>A0ABR3TU37_9PEZI</name>
<feature type="compositionally biased region" description="Low complexity" evidence="1">
    <location>
        <begin position="866"/>
        <end position="890"/>
    </location>
</feature>
<feature type="domain" description="Heterokaryon incompatibility" evidence="2">
    <location>
        <begin position="464"/>
        <end position="625"/>
    </location>
</feature>
<accession>A0ABR3TU37</accession>
<evidence type="ECO:0000313" key="4">
    <source>
        <dbReference type="Proteomes" id="UP001521184"/>
    </source>
</evidence>
<dbReference type="Proteomes" id="UP001521184">
    <property type="component" value="Unassembled WGS sequence"/>
</dbReference>
<dbReference type="Pfam" id="PF06985">
    <property type="entry name" value="HET"/>
    <property type="match status" value="1"/>
</dbReference>
<gene>
    <name evidence="3" type="ORF">SLS58_004163</name>
</gene>
<sequence>MSLNDENLASIARASDPINFPDNVPDNEWRVMAAMDDSLQRQMPWRRQRLHDPFAYLTTTTTASSSSLPRRHAGDDGDGGGGEDDDDDEDDEDDDDDFGPGEDEEEDEDEDEDDDEDEEEGGNEEEGEDTSSSTSEEEEERDRSDYVVFKMINSKETRVDRADAQIYVPMAPAVVRPLDEAPFTYDVDSEQPSITLENDPRRPPKEGGRGDMDLLIMGTPHRLCWACLDALGYYVAYGQGVGESYICEEEKEEAGEEGEGEEKKGRKEKKKKRTLPKAVVHHWNLVSLEAANATGCVICTRLHQRLAKNKTVNMYREGNMESYQLEMCWSQGQMGLDEGDVLYFVWTQSTSPRSHSNYHTYYRMQLWDIDSLDTNMSIWFSDGRNWFADQGVRDVVEGRTDSARSKNLAKGWFTRCEENADGTHDECNAFVAKSRPTRVLDVEHARESSRLRLVCVEDAPGDRYITLSHCWGAWGAKELPMLTTANLEERQNEGMDVSDLPQTFRDALEVASWYNVKWLWIDSLCIIQDSPSDWFREASLMARTYKHAVLNISADHFQDARGGLFTDRNPFDTVPIQFHATRSPGVMPSSDADLARSWWMYDYETDAFGWALRAPSFARAWIHRERQLARRVLHFTAAEIVWECCASRAPGQALASETFPGGYPFRRLLSGQSKWQARDVRNSREDAVLETWNEVCEGFSKKWLTVRSDMPIILSSLAEEFAEMLPGDAYVAGHWESTLPLSLLWKVDRWPGTDTGEFSALPHAMEKRWMDQVCRKTAEEILRDQREILDEPDEKTEENGRAGTSSRVTGLFVRAKMMAREMAAQRASSSEALLVHLTAGDPQDTHAEAALESITTQPETTHLETTELGTTELETTGSEGTEPETTGQESIEAETTQAEKTQLETAQPETRQPETVEQHDESEQDDQGSEFGVYFDYIAPSWSWFSISGSTLHHGRWPQVPLATARVDDPARLRNAFGPFVPAASGLTLTGYMRRVEVVFTGTDMVESLYTPDIVALRHKFTMVVIDHDDGDTDADLRRKGPDGLPRGVRMVGKAWRQKSGKDFEVKLDFPRGDDQRLLCYCLFVGFNGKKRTKYDLAVHGLLLEPAEGREGFKRIGLIDMTAMTALRMRYMVQEGEDEPDEEGWKAVMSWLQSVEVSPDKDEFNQKGPEALYWRDEERPGLKRLRMRDIKLM</sequence>
<evidence type="ECO:0000256" key="1">
    <source>
        <dbReference type="SAM" id="MobiDB-lite"/>
    </source>
</evidence>
<dbReference type="EMBL" id="JAKEKT020000022">
    <property type="protein sequence ID" value="KAL1644702.1"/>
    <property type="molecule type" value="Genomic_DNA"/>
</dbReference>
<dbReference type="PANTHER" id="PTHR33112:SF10">
    <property type="entry name" value="TOL"/>
    <property type="match status" value="1"/>
</dbReference>
<reference evidence="3 4" key="1">
    <citation type="journal article" date="2023" name="Plant Dis.">
        <title>First Report of Diplodia intermedia Causing Canker and Dieback Diseases on Apple Trees in Canada.</title>
        <authorList>
            <person name="Ellouze W."/>
            <person name="Ilyukhin E."/>
            <person name="Sulman M."/>
            <person name="Ali S."/>
        </authorList>
    </citation>
    <scope>NUCLEOTIDE SEQUENCE [LARGE SCALE GENOMIC DNA]</scope>
    <source>
        <strain evidence="3 4">M45-28</strain>
    </source>
</reference>
<evidence type="ECO:0000313" key="3">
    <source>
        <dbReference type="EMBL" id="KAL1644702.1"/>
    </source>
</evidence>
<feature type="region of interest" description="Disordered" evidence="1">
    <location>
        <begin position="1"/>
        <end position="25"/>
    </location>
</feature>
<feature type="compositionally biased region" description="Polar residues" evidence="1">
    <location>
        <begin position="893"/>
        <end position="910"/>
    </location>
</feature>
<feature type="region of interest" description="Disordered" evidence="1">
    <location>
        <begin position="185"/>
        <end position="210"/>
    </location>
</feature>
<proteinExistence type="predicted"/>
<organism evidence="3 4">
    <name type="scientific">Diplodia intermedia</name>
    <dbReference type="NCBI Taxonomy" id="856260"/>
    <lineage>
        <taxon>Eukaryota</taxon>
        <taxon>Fungi</taxon>
        <taxon>Dikarya</taxon>
        <taxon>Ascomycota</taxon>
        <taxon>Pezizomycotina</taxon>
        <taxon>Dothideomycetes</taxon>
        <taxon>Dothideomycetes incertae sedis</taxon>
        <taxon>Botryosphaeriales</taxon>
        <taxon>Botryosphaeriaceae</taxon>
        <taxon>Diplodia</taxon>
    </lineage>
</organism>
<keyword evidence="4" id="KW-1185">Reference proteome</keyword>
<feature type="compositionally biased region" description="Low complexity" evidence="1">
    <location>
        <begin position="58"/>
        <end position="67"/>
    </location>
</feature>
<feature type="region of interest" description="Disordered" evidence="1">
    <location>
        <begin position="251"/>
        <end position="271"/>
    </location>
</feature>
<comment type="caution">
    <text evidence="3">The sequence shown here is derived from an EMBL/GenBank/DDBJ whole genome shotgun (WGS) entry which is preliminary data.</text>
</comment>
<feature type="compositionally biased region" description="Acidic residues" evidence="1">
    <location>
        <begin position="251"/>
        <end position="260"/>
    </location>
</feature>
<feature type="compositionally biased region" description="Acidic residues" evidence="1">
    <location>
        <begin position="76"/>
        <end position="140"/>
    </location>
</feature>
<feature type="region of interest" description="Disordered" evidence="1">
    <location>
        <begin position="785"/>
        <end position="806"/>
    </location>
</feature>
<feature type="compositionally biased region" description="Basic and acidic residues" evidence="1">
    <location>
        <begin position="198"/>
        <end position="210"/>
    </location>
</feature>
<protein>
    <recommendedName>
        <fullName evidence="2">Heterokaryon incompatibility domain-containing protein</fullName>
    </recommendedName>
</protein>
<feature type="region of interest" description="Disordered" evidence="1">
    <location>
        <begin position="853"/>
        <end position="928"/>
    </location>
</feature>